<comment type="similarity">
    <text evidence="1 2">Belongs to the phD/YefM antitoxin family.</text>
</comment>
<proteinExistence type="inferred from homology"/>
<sequence length="102" mass="11129">MIQFGHKVYLGDMSTAHTEIAVADLRATLGDTIARTAYTGERVIITRHGKPAAALVSADDLAYFEQLEDEADADALREAIANDNGERHKWEDVKSELGLDGD</sequence>
<comment type="function">
    <text evidence="2">Antitoxin component of a type II toxin-antitoxin (TA) system.</text>
</comment>
<dbReference type="NCBIfam" id="TIGR01552">
    <property type="entry name" value="phd_fam"/>
    <property type="match status" value="1"/>
</dbReference>
<comment type="caution">
    <text evidence="3">The sequence shown here is derived from an EMBL/GenBank/DDBJ whole genome shotgun (WGS) entry which is preliminary data.</text>
</comment>
<dbReference type="STRING" id="1077974.GOEFS_098_00410"/>
<protein>
    <recommendedName>
        <fullName evidence="2">Antitoxin</fullName>
    </recommendedName>
</protein>
<accession>H0R4H4</accession>
<evidence type="ECO:0000256" key="1">
    <source>
        <dbReference type="ARBA" id="ARBA00009981"/>
    </source>
</evidence>
<evidence type="ECO:0000313" key="3">
    <source>
        <dbReference type="EMBL" id="GAB19975.1"/>
    </source>
</evidence>
<name>H0R4H4_9ACTN</name>
<organism evidence="3 4">
    <name type="scientific">Gordonia effusa NBRC 100432</name>
    <dbReference type="NCBI Taxonomy" id="1077974"/>
    <lineage>
        <taxon>Bacteria</taxon>
        <taxon>Bacillati</taxon>
        <taxon>Actinomycetota</taxon>
        <taxon>Actinomycetes</taxon>
        <taxon>Mycobacteriales</taxon>
        <taxon>Gordoniaceae</taxon>
        <taxon>Gordonia</taxon>
    </lineage>
</organism>
<dbReference type="eggNOG" id="COG2161">
    <property type="taxonomic scope" value="Bacteria"/>
</dbReference>
<evidence type="ECO:0000313" key="4">
    <source>
        <dbReference type="Proteomes" id="UP000035034"/>
    </source>
</evidence>
<evidence type="ECO:0000256" key="2">
    <source>
        <dbReference type="RuleBase" id="RU362080"/>
    </source>
</evidence>
<dbReference type="Gene3D" id="3.40.1620.10">
    <property type="entry name" value="YefM-like domain"/>
    <property type="match status" value="1"/>
</dbReference>
<dbReference type="AlphaFoldDB" id="H0R4H4"/>
<reference evidence="3 4" key="1">
    <citation type="submission" date="2011-12" db="EMBL/GenBank/DDBJ databases">
        <title>Whole genome shotgun sequence of Gordonia effusa NBRC 100432.</title>
        <authorList>
            <person name="Yoshida I."/>
            <person name="Takarada H."/>
            <person name="Hosoyama A."/>
            <person name="Tsuchikane K."/>
            <person name="Katsumata H."/>
            <person name="Yamazaki S."/>
            <person name="Fujita N."/>
        </authorList>
    </citation>
    <scope>NUCLEOTIDE SEQUENCE [LARGE SCALE GENOMIC DNA]</scope>
    <source>
        <strain evidence="3 4">NBRC 100432</strain>
    </source>
</reference>
<dbReference type="Pfam" id="PF02604">
    <property type="entry name" value="PhdYeFM_antitox"/>
    <property type="match status" value="1"/>
</dbReference>
<keyword evidence="4" id="KW-1185">Reference proteome</keyword>
<gene>
    <name evidence="3" type="ORF">GOEFS_098_00410</name>
</gene>
<dbReference type="EMBL" id="BAEH01000098">
    <property type="protein sequence ID" value="GAB19975.1"/>
    <property type="molecule type" value="Genomic_DNA"/>
</dbReference>
<dbReference type="SUPFAM" id="SSF143120">
    <property type="entry name" value="YefM-like"/>
    <property type="match status" value="1"/>
</dbReference>
<dbReference type="InterPro" id="IPR036165">
    <property type="entry name" value="YefM-like_sf"/>
</dbReference>
<dbReference type="Proteomes" id="UP000035034">
    <property type="component" value="Unassembled WGS sequence"/>
</dbReference>
<dbReference type="InterPro" id="IPR006442">
    <property type="entry name" value="Antitoxin_Phd/YefM"/>
</dbReference>